<proteinExistence type="predicted"/>
<evidence type="ECO:0000313" key="3">
    <source>
        <dbReference type="Proteomes" id="UP000005984"/>
    </source>
</evidence>
<dbReference type="InterPro" id="IPR024185">
    <property type="entry name" value="FTHF_cligase-like_sf"/>
</dbReference>
<gene>
    <name evidence="2" type="ORF">HMPREF0072_1781</name>
</gene>
<protein>
    <recommendedName>
        <fullName evidence="1">LUD domain-containing protein</fullName>
    </recommendedName>
</protein>
<accession>C2BHG1</accession>
<sequence>MKMRGHKYMEGKMELFDTFAQNLESVNGTCYKVSKNDLAETVAKIYKDNAIASTCMLETDLAKEIGLSDCLKANGITVHTDHIRLNSETDKGGITEVAYGIAELGSVIQASDNVDTRLMAIMPDYYIGIVKGSTIVKTYDDMFDVLAELKPFPKYVGFITGPSRTADIECVGTVGVHGPLQMSIIIVTDL</sequence>
<dbReference type="PANTHER" id="PTHR43682:SF1">
    <property type="entry name" value="LACTATE UTILIZATION PROTEIN C"/>
    <property type="match status" value="1"/>
</dbReference>
<dbReference type="InterPro" id="IPR003741">
    <property type="entry name" value="LUD_dom"/>
</dbReference>
<dbReference type="Proteomes" id="UP000005984">
    <property type="component" value="Unassembled WGS sequence"/>
</dbReference>
<dbReference type="PANTHER" id="PTHR43682">
    <property type="entry name" value="LACTATE UTILIZATION PROTEIN C"/>
    <property type="match status" value="1"/>
</dbReference>
<comment type="caution">
    <text evidence="2">The sequence shown here is derived from an EMBL/GenBank/DDBJ whole genome shotgun (WGS) entry which is preliminary data.</text>
</comment>
<dbReference type="STRING" id="525254.HMPREF0072_1781"/>
<name>C2BHG1_9FIRM</name>
<dbReference type="Gene3D" id="3.40.50.10420">
    <property type="entry name" value="NagB/RpiA/CoA transferase-like"/>
    <property type="match status" value="1"/>
</dbReference>
<dbReference type="eggNOG" id="COG1556">
    <property type="taxonomic scope" value="Bacteria"/>
</dbReference>
<dbReference type="Pfam" id="PF02589">
    <property type="entry name" value="LUD_dom"/>
    <property type="match status" value="1"/>
</dbReference>
<dbReference type="EMBL" id="ABYO01000248">
    <property type="protein sequence ID" value="EEI85574.1"/>
    <property type="molecule type" value="Genomic_DNA"/>
</dbReference>
<dbReference type="SUPFAM" id="SSF100950">
    <property type="entry name" value="NagB/RpiA/CoA transferase-like"/>
    <property type="match status" value="1"/>
</dbReference>
<evidence type="ECO:0000313" key="2">
    <source>
        <dbReference type="EMBL" id="EEI85574.1"/>
    </source>
</evidence>
<evidence type="ECO:0000259" key="1">
    <source>
        <dbReference type="Pfam" id="PF02589"/>
    </source>
</evidence>
<organism evidence="2 3">
    <name type="scientific">Anaerococcus lactolyticus ATCC 51172</name>
    <dbReference type="NCBI Taxonomy" id="525254"/>
    <lineage>
        <taxon>Bacteria</taxon>
        <taxon>Bacillati</taxon>
        <taxon>Bacillota</taxon>
        <taxon>Tissierellia</taxon>
        <taxon>Tissierellales</taxon>
        <taxon>Peptoniphilaceae</taxon>
        <taxon>Anaerococcus</taxon>
    </lineage>
</organism>
<dbReference type="AlphaFoldDB" id="C2BHG1"/>
<dbReference type="InterPro" id="IPR037171">
    <property type="entry name" value="NagB/RpiA_transferase-like"/>
</dbReference>
<feature type="domain" description="LUD" evidence="1">
    <location>
        <begin position="18"/>
        <end position="187"/>
    </location>
</feature>
<dbReference type="HOGENOM" id="CLU_090664_1_3_9"/>
<reference evidence="2 3" key="1">
    <citation type="submission" date="2008-10" db="EMBL/GenBank/DDBJ databases">
        <authorList>
            <person name="Qin X."/>
            <person name="Bachman B."/>
            <person name="Battles P."/>
            <person name="Bell A."/>
            <person name="Bess C."/>
            <person name="Bickham C."/>
            <person name="Chaboub L."/>
            <person name="Chen D."/>
            <person name="Coyle M."/>
            <person name="Deiros D.R."/>
            <person name="Dinh H."/>
            <person name="Forbes L."/>
            <person name="Fowler G."/>
            <person name="Francisco L."/>
            <person name="Fu Q."/>
            <person name="Gubbala S."/>
            <person name="Hale W."/>
            <person name="Han Y."/>
            <person name="Hemphill L."/>
            <person name="Highlander S.K."/>
            <person name="Hirani K."/>
            <person name="Hogues M."/>
            <person name="Jackson L."/>
            <person name="Jakkamsetti A."/>
            <person name="Javaid M."/>
            <person name="Jiang H."/>
            <person name="Korchina V."/>
            <person name="Kovar C."/>
            <person name="Lara F."/>
            <person name="Lee S."/>
            <person name="Mata R."/>
            <person name="Mathew T."/>
            <person name="Moen C."/>
            <person name="Morales K."/>
            <person name="Munidasa M."/>
            <person name="Nazareth L."/>
            <person name="Ngo R."/>
            <person name="Nguyen L."/>
            <person name="Okwuonu G."/>
            <person name="Ongeri F."/>
            <person name="Patil S."/>
            <person name="Petrosino J."/>
            <person name="Pham C."/>
            <person name="Pham P."/>
            <person name="Pu L.-L."/>
            <person name="Puazo M."/>
            <person name="Raj R."/>
            <person name="Reid J."/>
            <person name="Rouhana J."/>
            <person name="Saada N."/>
            <person name="Shang Y."/>
            <person name="Simmons D."/>
            <person name="Thornton R."/>
            <person name="Warren J."/>
            <person name="Weissenberger G."/>
            <person name="Zhang J."/>
            <person name="Zhang L."/>
            <person name="Zhou C."/>
            <person name="Zhu D."/>
            <person name="Muzny D."/>
            <person name="Worley K."/>
            <person name="Gibbs R."/>
        </authorList>
    </citation>
    <scope>NUCLEOTIDE SEQUENCE [LARGE SCALE GENOMIC DNA]</scope>
    <source>
        <strain evidence="2 3">ATCC 51172</strain>
    </source>
</reference>
<keyword evidence="3" id="KW-1185">Reference proteome</keyword>